<keyword evidence="2" id="KW-1185">Reference proteome</keyword>
<dbReference type="RefSeq" id="WP_203824780.1">
    <property type="nucleotide sequence ID" value="NZ_BAAATY010000004.1"/>
</dbReference>
<reference evidence="1 2" key="1">
    <citation type="submission" date="2021-01" db="EMBL/GenBank/DDBJ databases">
        <title>Whole genome shotgun sequence of Actinoplanes palleronii NBRC 14916.</title>
        <authorList>
            <person name="Komaki H."/>
            <person name="Tamura T."/>
        </authorList>
    </citation>
    <scope>NUCLEOTIDE SEQUENCE [LARGE SCALE GENOMIC DNA]</scope>
    <source>
        <strain evidence="1 2">NBRC 14916</strain>
    </source>
</reference>
<name>A0ABQ4B5E8_9ACTN</name>
<proteinExistence type="predicted"/>
<organism evidence="1 2">
    <name type="scientific">Actinoplanes palleronii</name>
    <dbReference type="NCBI Taxonomy" id="113570"/>
    <lineage>
        <taxon>Bacteria</taxon>
        <taxon>Bacillati</taxon>
        <taxon>Actinomycetota</taxon>
        <taxon>Actinomycetes</taxon>
        <taxon>Micromonosporales</taxon>
        <taxon>Micromonosporaceae</taxon>
        <taxon>Actinoplanes</taxon>
    </lineage>
</organism>
<evidence type="ECO:0000313" key="2">
    <source>
        <dbReference type="Proteomes" id="UP000624709"/>
    </source>
</evidence>
<sequence>MLRAAGRLPMLALAQRIRGVAALAEGHSEDAFRQLMRIFDRDDSAWFPNYQLLTLGHLSEAAVLGGFQGELRPVVAALEPIAVQSRSPALRV</sequence>
<dbReference type="Proteomes" id="UP000624709">
    <property type="component" value="Unassembled WGS sequence"/>
</dbReference>
<dbReference type="EMBL" id="BOMS01000026">
    <property type="protein sequence ID" value="GIE65897.1"/>
    <property type="molecule type" value="Genomic_DNA"/>
</dbReference>
<accession>A0ABQ4B5E8</accession>
<comment type="caution">
    <text evidence="1">The sequence shown here is derived from an EMBL/GenBank/DDBJ whole genome shotgun (WGS) entry which is preliminary data.</text>
</comment>
<protein>
    <submittedName>
        <fullName evidence="1">Uncharacterized protein</fullName>
    </submittedName>
</protein>
<evidence type="ECO:0000313" key="1">
    <source>
        <dbReference type="EMBL" id="GIE65897.1"/>
    </source>
</evidence>
<gene>
    <name evidence="1" type="ORF">Apa02nite_020050</name>
</gene>